<sequence>MIRSPHITFADRTCFRTVTEAQEVADLIAVLLDGARAGDGDAMPDSIKLESLSGGRSGAHVFRIVSSQARDHTCAVAPAVLKIATRDAGIAEQRNYERFVRPLLPPSCRPDLLAFASKGGRAALLYSLLGNGERPVTLTDRLLAGDAVALDSVLSSLIDTLWRCWYHPTIARDQSDLSRYYLHRYFGDLSAASAAERVLFEHAARYFGLQRCAEGYRVGDARFPNLTRTLFASGPREHVSCVVHGDLNSDNVVLAADAGGGQLVDFQRVGRGHALQDLVTLEASVRINHPVSMTFNEILYLERQMAFGRPEIQSPHATAIAKIRVVARQFFGALESPGNHHLAVGAVGLRLMRATDLSDAARASIIASALWSAKALSDAETATPPTS</sequence>
<dbReference type="OrthoDB" id="3806873at2"/>
<dbReference type="AlphaFoldDB" id="A0A2A4G0H0"/>
<evidence type="ECO:0000259" key="1">
    <source>
        <dbReference type="Pfam" id="PF19974"/>
    </source>
</evidence>
<accession>A0A2A4G0H0</accession>
<evidence type="ECO:0000313" key="3">
    <source>
        <dbReference type="Proteomes" id="UP000218934"/>
    </source>
</evidence>
<dbReference type="InterPro" id="IPR011009">
    <property type="entry name" value="Kinase-like_dom_sf"/>
</dbReference>
<dbReference type="EMBL" id="NWUF01000002">
    <property type="protein sequence ID" value="PCE43958.1"/>
    <property type="molecule type" value="Genomic_DNA"/>
</dbReference>
<protein>
    <recommendedName>
        <fullName evidence="1">Ternary complex associated domain-containing protein</fullName>
    </recommendedName>
</protein>
<feature type="domain" description="Ternary complex associated" evidence="1">
    <location>
        <begin position="49"/>
        <end position="190"/>
    </location>
</feature>
<proteinExistence type="predicted"/>
<name>A0A2A4G0H0_9SPHN</name>
<keyword evidence="3" id="KW-1185">Reference proteome</keyword>
<dbReference type="Gene3D" id="3.90.1200.10">
    <property type="match status" value="1"/>
</dbReference>
<dbReference type="Pfam" id="PF19974">
    <property type="entry name" value="TCAD9"/>
    <property type="match status" value="2"/>
</dbReference>
<comment type="caution">
    <text evidence="2">The sequence shown here is derived from an EMBL/GenBank/DDBJ whole genome shotgun (WGS) entry which is preliminary data.</text>
</comment>
<dbReference type="Proteomes" id="UP000218934">
    <property type="component" value="Unassembled WGS sequence"/>
</dbReference>
<gene>
    <name evidence="2" type="ORF">COO09_03295</name>
</gene>
<feature type="domain" description="Ternary complex associated" evidence="1">
    <location>
        <begin position="226"/>
        <end position="308"/>
    </location>
</feature>
<dbReference type="SUPFAM" id="SSF56112">
    <property type="entry name" value="Protein kinase-like (PK-like)"/>
    <property type="match status" value="1"/>
</dbReference>
<dbReference type="InterPro" id="IPR045544">
    <property type="entry name" value="TCAD9"/>
</dbReference>
<organism evidence="2 3">
    <name type="scientific">Rhizorhabdus dicambivorans</name>
    <dbReference type="NCBI Taxonomy" id="1850238"/>
    <lineage>
        <taxon>Bacteria</taxon>
        <taxon>Pseudomonadati</taxon>
        <taxon>Pseudomonadota</taxon>
        <taxon>Alphaproteobacteria</taxon>
        <taxon>Sphingomonadales</taxon>
        <taxon>Sphingomonadaceae</taxon>
        <taxon>Rhizorhabdus</taxon>
    </lineage>
</organism>
<dbReference type="RefSeq" id="WP_066961773.1">
    <property type="nucleotide sequence ID" value="NZ_CP023449.1"/>
</dbReference>
<reference evidence="2 3" key="1">
    <citation type="submission" date="2017-09" db="EMBL/GenBank/DDBJ databases">
        <title>The Catabolism of 3,6-Dichlorosalicylic acid is Initiated by the Cytochrome P450 Monooxygenase DsmABC in Rhizorhabdus dicambivorans Ndbn-20.</title>
        <authorList>
            <person name="Na L."/>
        </authorList>
    </citation>
    <scope>NUCLEOTIDE SEQUENCE [LARGE SCALE GENOMIC DNA]</scope>
    <source>
        <strain evidence="2 3">Ndbn-20m</strain>
    </source>
</reference>
<evidence type="ECO:0000313" key="2">
    <source>
        <dbReference type="EMBL" id="PCE43958.1"/>
    </source>
</evidence>